<feature type="non-terminal residue" evidence="2">
    <location>
        <position position="342"/>
    </location>
</feature>
<dbReference type="Proteomes" id="UP000886611">
    <property type="component" value="Unassembled WGS sequence"/>
</dbReference>
<keyword evidence="3" id="KW-1185">Reference proteome</keyword>
<dbReference type="InterPro" id="IPR037521">
    <property type="entry name" value="FLCN/SMCR8_DENN"/>
</dbReference>
<dbReference type="EMBL" id="JAATIS010008546">
    <property type="protein sequence ID" value="KAG2457677.1"/>
    <property type="molecule type" value="Genomic_DNA"/>
</dbReference>
<evidence type="ECO:0000313" key="3">
    <source>
        <dbReference type="Proteomes" id="UP000886611"/>
    </source>
</evidence>
<dbReference type="AlphaFoldDB" id="A0A8X8BKG7"/>
<dbReference type="GO" id="GO:0005096">
    <property type="term" value="F:GTPase activator activity"/>
    <property type="evidence" value="ECO:0007669"/>
    <property type="project" value="InterPro"/>
</dbReference>
<feature type="domain" description="UDENN FLCN/SMCR8-type" evidence="1">
    <location>
        <begin position="201"/>
        <end position="342"/>
    </location>
</feature>
<dbReference type="InterPro" id="IPR021713">
    <property type="entry name" value="Folliculin"/>
</dbReference>
<name>A0A8X8BKG7_POLSE</name>
<gene>
    <name evidence="2" type="primary">Flcn_0</name>
    <name evidence="2" type="ORF">GTO96_0011787</name>
</gene>
<dbReference type="GO" id="GO:1904263">
    <property type="term" value="P:positive regulation of TORC1 signaling"/>
    <property type="evidence" value="ECO:0007669"/>
    <property type="project" value="TreeGrafter"/>
</dbReference>
<organism evidence="2 3">
    <name type="scientific">Polypterus senegalus</name>
    <name type="common">Senegal bichir</name>
    <dbReference type="NCBI Taxonomy" id="55291"/>
    <lineage>
        <taxon>Eukaryota</taxon>
        <taxon>Metazoa</taxon>
        <taxon>Chordata</taxon>
        <taxon>Craniata</taxon>
        <taxon>Vertebrata</taxon>
        <taxon>Euteleostomi</taxon>
        <taxon>Actinopterygii</taxon>
        <taxon>Polypteriformes</taxon>
        <taxon>Polypteridae</taxon>
        <taxon>Polypterus</taxon>
    </lineage>
</organism>
<protein>
    <submittedName>
        <fullName evidence="2">FLCN protein</fullName>
    </submittedName>
</protein>
<feature type="non-terminal residue" evidence="2">
    <location>
        <position position="1"/>
    </location>
</feature>
<dbReference type="PROSITE" id="PS51834">
    <property type="entry name" value="DENN_FLCN_SMCR8"/>
    <property type="match status" value="1"/>
</dbReference>
<accession>A0A8X8BKG7</accession>
<evidence type="ECO:0000259" key="1">
    <source>
        <dbReference type="PROSITE" id="PS51834"/>
    </source>
</evidence>
<dbReference type="PANTHER" id="PTHR31441:SF2">
    <property type="entry name" value="FOLLICULIN"/>
    <property type="match status" value="1"/>
</dbReference>
<dbReference type="GO" id="GO:0005829">
    <property type="term" value="C:cytosol"/>
    <property type="evidence" value="ECO:0007669"/>
    <property type="project" value="TreeGrafter"/>
</dbReference>
<evidence type="ECO:0000313" key="2">
    <source>
        <dbReference type="EMBL" id="KAG2457677.1"/>
    </source>
</evidence>
<comment type="caution">
    <text evidence="2">The sequence shown here is derived from an EMBL/GenBank/DDBJ whole genome shotgun (WGS) entry which is preliminary data.</text>
</comment>
<dbReference type="GO" id="GO:0000122">
    <property type="term" value="P:negative regulation of transcription by RNA polymerase II"/>
    <property type="evidence" value="ECO:0007669"/>
    <property type="project" value="TreeGrafter"/>
</dbReference>
<reference evidence="2 3" key="1">
    <citation type="journal article" date="2021" name="Cell">
        <title>Tracing the genetic footprints of vertebrate landing in non-teleost ray-finned fishes.</title>
        <authorList>
            <person name="Bi X."/>
            <person name="Wang K."/>
            <person name="Yang L."/>
            <person name="Pan H."/>
            <person name="Jiang H."/>
            <person name="Wei Q."/>
            <person name="Fang M."/>
            <person name="Yu H."/>
            <person name="Zhu C."/>
            <person name="Cai Y."/>
            <person name="He Y."/>
            <person name="Gan X."/>
            <person name="Zeng H."/>
            <person name="Yu D."/>
            <person name="Zhu Y."/>
            <person name="Jiang H."/>
            <person name="Qiu Q."/>
            <person name="Yang H."/>
            <person name="Zhang Y.E."/>
            <person name="Wang W."/>
            <person name="Zhu M."/>
            <person name="He S."/>
            <person name="Zhang G."/>
        </authorList>
    </citation>
    <scope>NUCLEOTIDE SEQUENCE [LARGE SCALE GENOMIC DNA]</scope>
    <source>
        <strain evidence="2">Bchr_013</strain>
    </source>
</reference>
<dbReference type="GO" id="GO:0030511">
    <property type="term" value="P:positive regulation of transforming growth factor beta receptor signaling pathway"/>
    <property type="evidence" value="ECO:0007669"/>
    <property type="project" value="TreeGrafter"/>
</dbReference>
<dbReference type="Pfam" id="PF11704">
    <property type="entry name" value="Folliculin"/>
    <property type="match status" value="1"/>
</dbReference>
<proteinExistence type="predicted"/>
<dbReference type="InterPro" id="IPR037520">
    <property type="entry name" value="Folliculin/SMCR8_longin"/>
</dbReference>
<sequence length="342" mass="39356">MEVEKETVRQSEPVSERERQRASCAMLPVKLLSLSVSQRELFLLSLLLVAEIRGKDHHSIRGLQNNINARIPVFRTIFPKDYKTVHHYSDSLLCSGDEARCCLLRAIFLLSTDWGTVLSNLWPEHTQVSFITIILNDLKKISKEYFVEDELDPQEFNSYSSSVEYLMNVSHHLLDLWLNMTKDTSQNCHFYNDEENQLHHSTILPRSKEHMNSMQSRHGKRWDSPPVAGKATDLTKRLEIVIMLVSAVLSGTILVCPGREGPIFFGDEQHGFVFSHTFFIKDSRARGFQRWYSLVLVTMDRIYLINSWPFLLGRVKTIIEGLQSKALKVKYAWGSEGMGLIP</sequence>
<dbReference type="PANTHER" id="PTHR31441">
    <property type="entry name" value="FOLLICULIN FAMILY MEMBER"/>
    <property type="match status" value="1"/>
</dbReference>